<sequence length="241" mass="28204">MKMTEKVFKELQKTDKIPENAVKNDYKFLPIFQNAQIVKVEKLEKIAVFSNLFQLKKSSAKLMILQLWVFFIRYIIPILGLIILSTIETKGLSDVYFYSNSLAILLCLYLFFRINKIKNFMLKVTILIFVSLAFSTFFNLSIGIFSIDKFMYHFSYSLTFFMILFYLIKDIFLSANFAKIWYKDKNFYLARSSSKLSKLKKILIVFFTISALLTSVTMASMGYLVTSKKIEVAEKLQFSKE</sequence>
<dbReference type="STRING" id="326298.Suden_1628"/>
<keyword evidence="1" id="KW-1133">Transmembrane helix</keyword>
<dbReference type="RefSeq" id="WP_011373246.1">
    <property type="nucleotide sequence ID" value="NC_007575.1"/>
</dbReference>
<dbReference type="EMBL" id="CP000153">
    <property type="protein sequence ID" value="ABB44905.1"/>
    <property type="molecule type" value="Genomic_DNA"/>
</dbReference>
<proteinExistence type="predicted"/>
<evidence type="ECO:0000256" key="1">
    <source>
        <dbReference type="SAM" id="Phobius"/>
    </source>
</evidence>
<organism evidence="2 3">
    <name type="scientific">Sulfurimonas denitrificans (strain ATCC 33889 / DSM 1251)</name>
    <name type="common">Thiomicrospira denitrificans (strain ATCC 33889 / DSM 1251)</name>
    <dbReference type="NCBI Taxonomy" id="326298"/>
    <lineage>
        <taxon>Bacteria</taxon>
        <taxon>Pseudomonadati</taxon>
        <taxon>Campylobacterota</taxon>
        <taxon>Epsilonproteobacteria</taxon>
        <taxon>Campylobacterales</taxon>
        <taxon>Sulfurimonadaceae</taxon>
        <taxon>Sulfurimonas</taxon>
    </lineage>
</organism>
<feature type="transmembrane region" description="Helical" evidence="1">
    <location>
        <begin position="124"/>
        <end position="147"/>
    </location>
</feature>
<feature type="transmembrane region" description="Helical" evidence="1">
    <location>
        <begin position="159"/>
        <end position="182"/>
    </location>
</feature>
<keyword evidence="1" id="KW-0812">Transmembrane</keyword>
<keyword evidence="1" id="KW-0472">Membrane</keyword>
<protein>
    <submittedName>
        <fullName evidence="2">Uncharacterized protein</fullName>
    </submittedName>
</protein>
<gene>
    <name evidence="2" type="ordered locus">Suden_1628</name>
</gene>
<dbReference type="HOGENOM" id="CLU_1151327_0_0_7"/>
<dbReference type="AlphaFoldDB" id="Q30Q26"/>
<keyword evidence="3" id="KW-1185">Reference proteome</keyword>
<name>Q30Q26_SULDN</name>
<evidence type="ECO:0000313" key="2">
    <source>
        <dbReference type="EMBL" id="ABB44905.1"/>
    </source>
</evidence>
<reference evidence="2 3" key="1">
    <citation type="journal article" date="2008" name="Appl. Environ. Microbiol.">
        <title>Genome of the epsilonproteobacterial chemolithoautotroph Sulfurimonas denitrificans.</title>
        <authorList>
            <person name="Sievert S.M."/>
            <person name="Scott K.M."/>
            <person name="Klotz M.G."/>
            <person name="Chain P.S.G."/>
            <person name="Hauser L.J."/>
            <person name="Hemp J."/>
            <person name="Huegler M."/>
            <person name="Land M."/>
            <person name="Lapidus A."/>
            <person name="Larimer F.W."/>
            <person name="Lucas S."/>
            <person name="Malfatti S.A."/>
            <person name="Meyer F."/>
            <person name="Paulsen I.T."/>
            <person name="Ren Q."/>
            <person name="Simon J."/>
            <person name="Bailey K."/>
            <person name="Diaz E."/>
            <person name="Fitzpatrick K.A."/>
            <person name="Glover B."/>
            <person name="Gwatney N."/>
            <person name="Korajkic A."/>
            <person name="Long A."/>
            <person name="Mobberley J.M."/>
            <person name="Pantry S.N."/>
            <person name="Pazder G."/>
            <person name="Peterson S."/>
            <person name="Quintanilla J.D."/>
            <person name="Sprinkle R."/>
            <person name="Stephens J."/>
            <person name="Thomas P."/>
            <person name="Vaughn R."/>
            <person name="Weber M.J."/>
            <person name="Wooten L.L."/>
        </authorList>
    </citation>
    <scope>NUCLEOTIDE SEQUENCE [LARGE SCALE GENOMIC DNA]</scope>
    <source>
        <strain evidence="3">ATCC 33889 / DSM 1251</strain>
    </source>
</reference>
<feature type="transmembrane region" description="Helical" evidence="1">
    <location>
        <begin position="202"/>
        <end position="225"/>
    </location>
</feature>
<feature type="transmembrane region" description="Helical" evidence="1">
    <location>
        <begin position="62"/>
        <end position="83"/>
    </location>
</feature>
<accession>Q30Q26</accession>
<dbReference type="KEGG" id="tdn:Suden_1628"/>
<feature type="transmembrane region" description="Helical" evidence="1">
    <location>
        <begin position="95"/>
        <end position="112"/>
    </location>
</feature>
<dbReference type="Proteomes" id="UP000002714">
    <property type="component" value="Chromosome"/>
</dbReference>
<evidence type="ECO:0000313" key="3">
    <source>
        <dbReference type="Proteomes" id="UP000002714"/>
    </source>
</evidence>